<dbReference type="Gene3D" id="3.30.450.20">
    <property type="entry name" value="PAS domain"/>
    <property type="match status" value="2"/>
</dbReference>
<dbReference type="InterPro" id="IPR000700">
    <property type="entry name" value="PAS-assoc_C"/>
</dbReference>
<evidence type="ECO:0000256" key="1">
    <source>
        <dbReference type="ARBA" id="ARBA00000085"/>
    </source>
</evidence>
<evidence type="ECO:0000313" key="8">
    <source>
        <dbReference type="EMBL" id="PWR73963.1"/>
    </source>
</evidence>
<dbReference type="SUPFAM" id="SSF55781">
    <property type="entry name" value="GAF domain-like"/>
    <property type="match status" value="1"/>
</dbReference>
<dbReference type="Pfam" id="PF00989">
    <property type="entry name" value="PAS"/>
    <property type="match status" value="1"/>
</dbReference>
<name>A0A2V2NF73_9EURY</name>
<dbReference type="SMART" id="SM00091">
    <property type="entry name" value="PAS"/>
    <property type="match status" value="2"/>
</dbReference>
<keyword evidence="5" id="KW-0418">Kinase</keyword>
<dbReference type="PANTHER" id="PTHR43304:SF1">
    <property type="entry name" value="PAC DOMAIN-CONTAINING PROTEIN"/>
    <property type="match status" value="1"/>
</dbReference>
<dbReference type="InterPro" id="IPR029016">
    <property type="entry name" value="GAF-like_dom_sf"/>
</dbReference>
<dbReference type="InterPro" id="IPR013655">
    <property type="entry name" value="PAS_fold_3"/>
</dbReference>
<evidence type="ECO:0000256" key="5">
    <source>
        <dbReference type="ARBA" id="ARBA00022777"/>
    </source>
</evidence>
<dbReference type="SUPFAM" id="SSF55785">
    <property type="entry name" value="PYP-like sensor domain (PAS domain)"/>
    <property type="match status" value="2"/>
</dbReference>
<dbReference type="InterPro" id="IPR035965">
    <property type="entry name" value="PAS-like_dom_sf"/>
</dbReference>
<proteinExistence type="predicted"/>
<dbReference type="SMART" id="SM00086">
    <property type="entry name" value="PAC"/>
    <property type="match status" value="1"/>
</dbReference>
<dbReference type="InterPro" id="IPR001610">
    <property type="entry name" value="PAC"/>
</dbReference>
<evidence type="ECO:0000259" key="6">
    <source>
        <dbReference type="PROSITE" id="PS50112"/>
    </source>
</evidence>
<dbReference type="PANTHER" id="PTHR43304">
    <property type="entry name" value="PHYTOCHROME-LIKE PROTEIN CPH1"/>
    <property type="match status" value="1"/>
</dbReference>
<dbReference type="CDD" id="cd00130">
    <property type="entry name" value="PAS"/>
    <property type="match status" value="2"/>
</dbReference>
<keyword evidence="3" id="KW-0597">Phosphoprotein</keyword>
<keyword evidence="9" id="KW-1185">Reference proteome</keyword>
<reference evidence="8 9" key="1">
    <citation type="submission" date="2018-05" db="EMBL/GenBank/DDBJ databases">
        <title>Draft genome of Methanospirillum lacunae Ki8-1.</title>
        <authorList>
            <person name="Dueholm M.S."/>
            <person name="Nielsen P.H."/>
            <person name="Bakmann L.F."/>
            <person name="Otzen D.E."/>
        </authorList>
    </citation>
    <scope>NUCLEOTIDE SEQUENCE [LARGE SCALE GENOMIC DNA]</scope>
    <source>
        <strain evidence="8 9">Ki8-1</strain>
    </source>
</reference>
<dbReference type="NCBIfam" id="TIGR00229">
    <property type="entry name" value="sensory_box"/>
    <property type="match status" value="2"/>
</dbReference>
<evidence type="ECO:0000256" key="2">
    <source>
        <dbReference type="ARBA" id="ARBA00012438"/>
    </source>
</evidence>
<dbReference type="GO" id="GO:0004673">
    <property type="term" value="F:protein histidine kinase activity"/>
    <property type="evidence" value="ECO:0007669"/>
    <property type="project" value="UniProtKB-EC"/>
</dbReference>
<dbReference type="AlphaFoldDB" id="A0A2V2NF73"/>
<gene>
    <name evidence="8" type="ORF">DK846_02015</name>
</gene>
<dbReference type="RefSeq" id="WP_109967242.1">
    <property type="nucleotide sequence ID" value="NZ_CP176093.1"/>
</dbReference>
<feature type="domain" description="PAS" evidence="6">
    <location>
        <begin position="436"/>
        <end position="481"/>
    </location>
</feature>
<feature type="domain" description="PAC" evidence="7">
    <location>
        <begin position="351"/>
        <end position="403"/>
    </location>
</feature>
<accession>A0A2V2NF73</accession>
<dbReference type="PROSITE" id="PS50113">
    <property type="entry name" value="PAC"/>
    <property type="match status" value="1"/>
</dbReference>
<dbReference type="InterPro" id="IPR000014">
    <property type="entry name" value="PAS"/>
</dbReference>
<evidence type="ECO:0000256" key="4">
    <source>
        <dbReference type="ARBA" id="ARBA00022679"/>
    </source>
</evidence>
<organism evidence="8 9">
    <name type="scientific">Methanospirillum lacunae</name>
    <dbReference type="NCBI Taxonomy" id="668570"/>
    <lineage>
        <taxon>Archaea</taxon>
        <taxon>Methanobacteriati</taxon>
        <taxon>Methanobacteriota</taxon>
        <taxon>Stenosarchaea group</taxon>
        <taxon>Methanomicrobia</taxon>
        <taxon>Methanomicrobiales</taxon>
        <taxon>Methanospirillaceae</taxon>
        <taxon>Methanospirillum</taxon>
    </lineage>
</organism>
<evidence type="ECO:0000313" key="9">
    <source>
        <dbReference type="Proteomes" id="UP000245657"/>
    </source>
</evidence>
<dbReference type="Gene3D" id="3.30.450.40">
    <property type="match status" value="1"/>
</dbReference>
<protein>
    <recommendedName>
        <fullName evidence="2">histidine kinase</fullName>
        <ecNumber evidence="2">2.7.13.3</ecNumber>
    </recommendedName>
</protein>
<dbReference type="GO" id="GO:0006355">
    <property type="term" value="P:regulation of DNA-templated transcription"/>
    <property type="evidence" value="ECO:0007669"/>
    <property type="project" value="InterPro"/>
</dbReference>
<sequence>MESLNLDLFSSREILEGLKSFTPEKISRIEIPYTWNEKSLWYSISIVSLYLKPGTMSIAIIAEDITSQKIGQKCQELMISVLQILNSRFSEGNSAIQNIRLSILQSSLVEIVEIELINNGSPLSDSRELPFFLGDINQGTSNTIAYKYLKSVLGERIAAELYACICRGETDIEDPFFTNGGSFYINSLNDLIISFKGPDLQDTILNQKSHDKYESLAIIPITSQRGVIGLLQLFDKRKNIFSNDILSFFEGISYFIGIALEHQQMEKDLKESEKKYRMIADNVQDVIWVMNLNGKFTYISPSVLQFLGYHQDEMLTKTIPEIVHPKYCPYILNMIQENIETVRRTKKPLIDRVEIRLSHKNGSNVWTEIVAQYMCDDLGNPSEIVGVNRNITDRKLFLDELDKYRNTLESTIWERTLALRKEITIRKQTEISLREMNQVLLDIINFSPDATFVVDSKGIVIAWNYAIEELSGFDASDIIGKHKDECSFIIYKKKNPFLIDYLFAESIVIKNNYHNIHRKGLVITAEKSSILIKGELKTIRIKAAPLYDTESNVIGSIESIWVL</sequence>
<evidence type="ECO:0000259" key="7">
    <source>
        <dbReference type="PROSITE" id="PS50113"/>
    </source>
</evidence>
<dbReference type="Proteomes" id="UP000245657">
    <property type="component" value="Unassembled WGS sequence"/>
</dbReference>
<keyword evidence="4" id="KW-0808">Transferase</keyword>
<dbReference type="Pfam" id="PF08447">
    <property type="entry name" value="PAS_3"/>
    <property type="match status" value="1"/>
</dbReference>
<evidence type="ECO:0000256" key="3">
    <source>
        <dbReference type="ARBA" id="ARBA00022553"/>
    </source>
</evidence>
<dbReference type="EC" id="2.7.13.3" evidence="2"/>
<dbReference type="PROSITE" id="PS50112">
    <property type="entry name" value="PAS"/>
    <property type="match status" value="2"/>
</dbReference>
<dbReference type="InterPro" id="IPR052162">
    <property type="entry name" value="Sensor_kinase/Photoreceptor"/>
</dbReference>
<dbReference type="EMBL" id="QGMY01000002">
    <property type="protein sequence ID" value="PWR73963.1"/>
    <property type="molecule type" value="Genomic_DNA"/>
</dbReference>
<feature type="domain" description="PAS" evidence="6">
    <location>
        <begin position="272"/>
        <end position="342"/>
    </location>
</feature>
<dbReference type="GeneID" id="97549307"/>
<dbReference type="InterPro" id="IPR013767">
    <property type="entry name" value="PAS_fold"/>
</dbReference>
<comment type="caution">
    <text evidence="8">The sequence shown here is derived from an EMBL/GenBank/DDBJ whole genome shotgun (WGS) entry which is preliminary data.</text>
</comment>
<comment type="catalytic activity">
    <reaction evidence="1">
        <text>ATP + protein L-histidine = ADP + protein N-phospho-L-histidine.</text>
        <dbReference type="EC" id="2.7.13.3"/>
    </reaction>
</comment>